<dbReference type="InterPro" id="IPR008969">
    <property type="entry name" value="CarboxyPept-like_regulatory"/>
</dbReference>
<dbReference type="SUPFAM" id="SSF49464">
    <property type="entry name" value="Carboxypeptidase regulatory domain-like"/>
    <property type="match status" value="1"/>
</dbReference>
<evidence type="ECO:0008006" key="4">
    <source>
        <dbReference type="Google" id="ProtNLM"/>
    </source>
</evidence>
<dbReference type="Gene3D" id="2.60.40.1120">
    <property type="entry name" value="Carboxypeptidase-like, regulatory domain"/>
    <property type="match status" value="1"/>
</dbReference>
<sequence>MKLITLIFVVVSLQLFSQNTVSGIILNENGNPFPGVLVINMKTDQQIFTNENGSFSIPAVPGNELRFLRNNYERYSVTVNSENYLKIILARKPEDIEEVIITYKPTGNLKEDIKHYGTSKKDSKLNLDLVKYNRSQSSSEVMSPKRGEFKQPKGPGFETSKKGYQWDKFTMVNNFQDIFGNSYFENLGIDKTLISSFIEFVLQDFETDNIRRFGRITSSDISKFQIAAEEKVSIYNKSVNKK</sequence>
<feature type="chain" id="PRO_5011681609" description="CarboxypepD_reg-like domain-containing protein" evidence="1">
    <location>
        <begin position="18"/>
        <end position="242"/>
    </location>
</feature>
<dbReference type="RefSeq" id="WP_090079861.1">
    <property type="nucleotide sequence ID" value="NZ_FOQT01000003.1"/>
</dbReference>
<accession>A0A1I3GG16</accession>
<dbReference type="Proteomes" id="UP000198931">
    <property type="component" value="Unassembled WGS sequence"/>
</dbReference>
<evidence type="ECO:0000256" key="1">
    <source>
        <dbReference type="SAM" id="SignalP"/>
    </source>
</evidence>
<dbReference type="EMBL" id="FOQT01000003">
    <property type="protein sequence ID" value="SFI22455.1"/>
    <property type="molecule type" value="Genomic_DNA"/>
</dbReference>
<protein>
    <recommendedName>
        <fullName evidence="4">CarboxypepD_reg-like domain-containing protein</fullName>
    </recommendedName>
</protein>
<keyword evidence="3" id="KW-1185">Reference proteome</keyword>
<proteinExistence type="predicted"/>
<reference evidence="2 3" key="1">
    <citation type="submission" date="2016-10" db="EMBL/GenBank/DDBJ databases">
        <authorList>
            <person name="de Groot N.N."/>
        </authorList>
    </citation>
    <scope>NUCLEOTIDE SEQUENCE [LARGE SCALE GENOMIC DNA]</scope>
    <source>
        <strain evidence="2 3">DSM 26000</strain>
    </source>
</reference>
<keyword evidence="1" id="KW-0732">Signal</keyword>
<feature type="signal peptide" evidence="1">
    <location>
        <begin position="1"/>
        <end position="17"/>
    </location>
</feature>
<dbReference type="AlphaFoldDB" id="A0A1I3GG16"/>
<evidence type="ECO:0000313" key="3">
    <source>
        <dbReference type="Proteomes" id="UP000198931"/>
    </source>
</evidence>
<gene>
    <name evidence="2" type="ORF">SAMN05443292_1828</name>
</gene>
<dbReference type="STRING" id="1125876.SAMN05443292_1828"/>
<dbReference type="OrthoDB" id="1450858at2"/>
<evidence type="ECO:0000313" key="2">
    <source>
        <dbReference type="EMBL" id="SFI22455.1"/>
    </source>
</evidence>
<name>A0A1I3GG16_9FLAO</name>
<organism evidence="2 3">
    <name type="scientific">Halpernia frigidisoli</name>
    <dbReference type="NCBI Taxonomy" id="1125876"/>
    <lineage>
        <taxon>Bacteria</taxon>
        <taxon>Pseudomonadati</taxon>
        <taxon>Bacteroidota</taxon>
        <taxon>Flavobacteriia</taxon>
        <taxon>Flavobacteriales</taxon>
        <taxon>Weeksellaceae</taxon>
        <taxon>Chryseobacterium group</taxon>
        <taxon>Halpernia</taxon>
    </lineage>
</organism>